<accession>A0A0F3QJK5</accession>
<dbReference type="AlphaFoldDB" id="A0A0F3QJK5"/>
<protein>
    <submittedName>
        <fullName evidence="1">Uncharacterized protein</fullName>
    </submittedName>
</protein>
<dbReference type="RefSeq" id="WP_231569850.1">
    <property type="nucleotide sequence ID" value="NZ_LAOJ01000001.1"/>
</dbReference>
<reference evidence="1 2" key="1">
    <citation type="submission" date="2015-02" db="EMBL/GenBank/DDBJ databases">
        <title>Genome Sequencing of Rickettsiales.</title>
        <authorList>
            <person name="Daugherty S.C."/>
            <person name="Su Q."/>
            <person name="Abolude K."/>
            <person name="Beier-Sexton M."/>
            <person name="Carlyon J.A."/>
            <person name="Carter R."/>
            <person name="Day N.P."/>
            <person name="Dumler S.J."/>
            <person name="Dyachenko V."/>
            <person name="Godinez A."/>
            <person name="Kurtti T.J."/>
            <person name="Lichay M."/>
            <person name="Mullins K.E."/>
            <person name="Ott S."/>
            <person name="Pappas-Brown V."/>
            <person name="Paris D.H."/>
            <person name="Patel P."/>
            <person name="Richards A.L."/>
            <person name="Sadzewicz L."/>
            <person name="Sears K."/>
            <person name="Seidman D."/>
            <person name="Sengamalay N."/>
            <person name="Stenos J."/>
            <person name="Tallon L.J."/>
            <person name="Vincent G."/>
            <person name="Fraser C.M."/>
            <person name="Munderloh U."/>
            <person name="Dunning-Hotopp J.C."/>
        </authorList>
    </citation>
    <scope>NUCLEOTIDE SEQUENCE [LARGE SCALE GENOMIC DNA]</scope>
    <source>
        <strain evidence="1 2">RML Mogi</strain>
    </source>
</reference>
<comment type="caution">
    <text evidence="1">The sequence shown here is derived from an EMBL/GenBank/DDBJ whole genome shotgun (WGS) entry which is preliminary data.</text>
</comment>
<sequence length="348" mass="41275">MKKKYYIDSSDEEKENQIINKIISINYNNYLFNNIINIKNIHNADEFKAKLGLILHNLADRFFRSSIINNAYQKIKERKLSLKDTNRNKLLDNIKLSFNIKLDQLFINNKENPITDEDYIQLFNFLFDKHVNLPNVFITKNEITNNKIKSSLIEEIQKNREINLKLLFQNNLNIEIKSNNSAKILACSKVTNRNNKNKIKYLTIKEAKNHNSSTSYELSNSELPAFTDSHVIHYETGNVQTEIFGFGTYKDIFQRMLRNEAHRENIVERIFELVQNKKIANTEKLSQELNNFAEQLTHLLFIVEMQRNNATLFTAPMFLELIIKDTKYLKEEIFFHYQFKLQFQNLEE</sequence>
<dbReference type="EMBL" id="LAOJ01000001">
    <property type="protein sequence ID" value="KJV91589.1"/>
    <property type="molecule type" value="Genomic_DNA"/>
</dbReference>
<evidence type="ECO:0000313" key="2">
    <source>
        <dbReference type="Proteomes" id="UP000033689"/>
    </source>
</evidence>
<dbReference type="Proteomes" id="UP000033689">
    <property type="component" value="Unassembled WGS sequence"/>
</dbReference>
<evidence type="ECO:0000313" key="1">
    <source>
        <dbReference type="EMBL" id="KJV91589.1"/>
    </source>
</evidence>
<dbReference type="PATRIC" id="fig|1359194.3.peg.196"/>
<name>A0A0F3QJK5_RICBE</name>
<proteinExistence type="predicted"/>
<gene>
    <name evidence="1" type="ORF">RBEMOGI_0195</name>
</gene>
<organism evidence="1 2">
    <name type="scientific">Rickettsia bellii str. RML Mogi</name>
    <dbReference type="NCBI Taxonomy" id="1359194"/>
    <lineage>
        <taxon>Bacteria</taxon>
        <taxon>Pseudomonadati</taxon>
        <taxon>Pseudomonadota</taxon>
        <taxon>Alphaproteobacteria</taxon>
        <taxon>Rickettsiales</taxon>
        <taxon>Rickettsiaceae</taxon>
        <taxon>Rickettsieae</taxon>
        <taxon>Rickettsia</taxon>
        <taxon>belli group</taxon>
    </lineage>
</organism>